<dbReference type="InterPro" id="IPR003121">
    <property type="entry name" value="SWIB_MDM2_domain"/>
</dbReference>
<accession>A0AAD8P0N4</accession>
<feature type="compositionally biased region" description="Polar residues" evidence="1">
    <location>
        <begin position="1"/>
        <end position="10"/>
    </location>
</feature>
<dbReference type="InterPro" id="IPR036885">
    <property type="entry name" value="SWIB_MDM2_dom_sf"/>
</dbReference>
<dbReference type="SUPFAM" id="SSF47592">
    <property type="entry name" value="SWIB/MDM2 domain"/>
    <property type="match status" value="1"/>
</dbReference>
<proteinExistence type="predicted"/>
<dbReference type="AlphaFoldDB" id="A0AAD8P0N4"/>
<feature type="domain" description="DM2" evidence="2">
    <location>
        <begin position="294"/>
        <end position="371"/>
    </location>
</feature>
<feature type="region of interest" description="Disordered" evidence="1">
    <location>
        <begin position="1"/>
        <end position="50"/>
    </location>
</feature>
<dbReference type="EMBL" id="JAUHHV010000004">
    <property type="protein sequence ID" value="KAK1427714.1"/>
    <property type="molecule type" value="Genomic_DNA"/>
</dbReference>
<dbReference type="PANTHER" id="PTHR13844">
    <property type="entry name" value="SWI/SNF-RELATED MATRIX-ASSOCIATED ACTIN-DEPENDENT REGULATOR OF CHROMATIN SUBFAMILY D"/>
    <property type="match status" value="1"/>
</dbReference>
<protein>
    <recommendedName>
        <fullName evidence="2">DM2 domain-containing protein</fullName>
    </recommendedName>
</protein>
<keyword evidence="4" id="KW-1185">Reference proteome</keyword>
<dbReference type="PROSITE" id="PS51925">
    <property type="entry name" value="SWIB_MDM2"/>
    <property type="match status" value="1"/>
</dbReference>
<evidence type="ECO:0000256" key="1">
    <source>
        <dbReference type="SAM" id="MobiDB-lite"/>
    </source>
</evidence>
<feature type="compositionally biased region" description="Low complexity" evidence="1">
    <location>
        <begin position="88"/>
        <end position="100"/>
    </location>
</feature>
<dbReference type="Gene3D" id="1.10.245.10">
    <property type="entry name" value="SWIB/MDM2 domain"/>
    <property type="match status" value="1"/>
</dbReference>
<evidence type="ECO:0000313" key="3">
    <source>
        <dbReference type="EMBL" id="KAK1427714.1"/>
    </source>
</evidence>
<feature type="region of interest" description="Disordered" evidence="1">
    <location>
        <begin position="81"/>
        <end position="132"/>
    </location>
</feature>
<dbReference type="InterPro" id="IPR019835">
    <property type="entry name" value="SWIB_domain"/>
</dbReference>
<sequence>MAGSSGNNLMKNIGGSSGFGNSAMNHSEMSEPQAQALAQSQYVQAQVQAHARAAHAQFQAQLAQSQKQNVNANMGVLSPSLVTPMNAKRSGQKPSSRPSGSSGGAAGSPLKTMELTPAVRRRKRAPPENQIPEKVAAFLPESAIYTQLLEFESRVDAALERKKVGIQESVKNPPRVQKTLRLFVFNTFANQTQTGIQKENNEPPSWSLKIFGRILENGSDSDSLSPLLQKPTFTSPKFSSFFKKITIYLDQNLYPENHVILWESSRSSTLNEGFEVKRKGDKEFTAIVRLEMNYMPEKFKLSPLLSEILGLEIETRSRIIAAIWHYVKLKNLQIPTDPSFFTCDPPLRKLFGEEKVKFSMVSHKISQHLSQPPPIHLEHKIKLSGDNPVGNACYDVRVDVPFTLDKDMSSFLEKLEKHREIDACDETICSAIKKIHEHRRRRAFFLGFSQSPGEFINGFVASQSKDLKTATGDATRNAEKEQRAEFYNQPWVEDAVIRYLNRKPAT</sequence>
<organism evidence="3 4">
    <name type="scientific">Tagetes erecta</name>
    <name type="common">African marigold</name>
    <dbReference type="NCBI Taxonomy" id="13708"/>
    <lineage>
        <taxon>Eukaryota</taxon>
        <taxon>Viridiplantae</taxon>
        <taxon>Streptophyta</taxon>
        <taxon>Embryophyta</taxon>
        <taxon>Tracheophyta</taxon>
        <taxon>Spermatophyta</taxon>
        <taxon>Magnoliopsida</taxon>
        <taxon>eudicotyledons</taxon>
        <taxon>Gunneridae</taxon>
        <taxon>Pentapetalae</taxon>
        <taxon>asterids</taxon>
        <taxon>campanulids</taxon>
        <taxon>Asterales</taxon>
        <taxon>Asteraceae</taxon>
        <taxon>Asteroideae</taxon>
        <taxon>Heliantheae alliance</taxon>
        <taxon>Tageteae</taxon>
        <taxon>Tagetes</taxon>
    </lineage>
</organism>
<dbReference type="Pfam" id="PF02201">
    <property type="entry name" value="SWIB"/>
    <property type="match status" value="1"/>
</dbReference>
<name>A0AAD8P0N4_TARER</name>
<comment type="caution">
    <text evidence="3">The sequence shown here is derived from an EMBL/GenBank/DDBJ whole genome shotgun (WGS) entry which is preliminary data.</text>
</comment>
<evidence type="ECO:0000259" key="2">
    <source>
        <dbReference type="PROSITE" id="PS51925"/>
    </source>
</evidence>
<gene>
    <name evidence="3" type="ORF">QVD17_16407</name>
</gene>
<dbReference type="SMART" id="SM00151">
    <property type="entry name" value="SWIB"/>
    <property type="match status" value="1"/>
</dbReference>
<dbReference type="CDD" id="cd10568">
    <property type="entry name" value="SWIB_like"/>
    <property type="match status" value="1"/>
</dbReference>
<evidence type="ECO:0000313" key="4">
    <source>
        <dbReference type="Proteomes" id="UP001229421"/>
    </source>
</evidence>
<feature type="compositionally biased region" description="Low complexity" evidence="1">
    <location>
        <begin position="33"/>
        <end position="50"/>
    </location>
</feature>
<reference evidence="3" key="1">
    <citation type="journal article" date="2023" name="bioRxiv">
        <title>Improved chromosome-level genome assembly for marigold (Tagetes erecta).</title>
        <authorList>
            <person name="Jiang F."/>
            <person name="Yuan L."/>
            <person name="Wang S."/>
            <person name="Wang H."/>
            <person name="Xu D."/>
            <person name="Wang A."/>
            <person name="Fan W."/>
        </authorList>
    </citation>
    <scope>NUCLEOTIDE SEQUENCE</scope>
    <source>
        <strain evidence="3">WSJ</strain>
        <tissue evidence="3">Leaf</tissue>
    </source>
</reference>
<feature type="compositionally biased region" description="Polar residues" evidence="1">
    <location>
        <begin position="19"/>
        <end position="32"/>
    </location>
</feature>
<dbReference type="Proteomes" id="UP001229421">
    <property type="component" value="Unassembled WGS sequence"/>
</dbReference>